<proteinExistence type="predicted"/>
<evidence type="ECO:0000313" key="1">
    <source>
        <dbReference type="EMBL" id="QZN99907.1"/>
    </source>
</evidence>
<gene>
    <name evidence="1" type="ORF">K6K41_25275</name>
</gene>
<protein>
    <submittedName>
        <fullName evidence="1">Uncharacterized protein</fullName>
    </submittedName>
</protein>
<dbReference type="Proteomes" id="UP000825701">
    <property type="component" value="Chromosome"/>
</dbReference>
<evidence type="ECO:0000313" key="2">
    <source>
        <dbReference type="Proteomes" id="UP000825701"/>
    </source>
</evidence>
<dbReference type="EMBL" id="CP081869">
    <property type="protein sequence ID" value="QZN99907.1"/>
    <property type="molecule type" value="Genomic_DNA"/>
</dbReference>
<sequence length="82" mass="8623">MCEAALAVPLADPRVKVVAVTPRGVRVVRQAAQGERGAYLLFRDAKFPRGGVPREQALAALSLAAAIARLLSGDEIDVRDAA</sequence>
<dbReference type="KEGG" id="cmet:K6K41_25275"/>
<name>A0A9E6RB00_9HYPH</name>
<dbReference type="RefSeq" id="WP_261403031.1">
    <property type="nucleotide sequence ID" value="NZ_CP081869.1"/>
</dbReference>
<dbReference type="AlphaFoldDB" id="A0A9E6RB00"/>
<reference evidence="1" key="1">
    <citation type="submission" date="2021-08" db="EMBL/GenBank/DDBJ databases">
        <authorList>
            <person name="Zhang H."/>
            <person name="Xu M."/>
            <person name="Yu Z."/>
            <person name="Yang L."/>
            <person name="Cai Y."/>
        </authorList>
    </citation>
    <scope>NUCLEOTIDE SEQUENCE</scope>
    <source>
        <strain evidence="1">CHL1</strain>
    </source>
</reference>
<keyword evidence="2" id="KW-1185">Reference proteome</keyword>
<organism evidence="1 2">
    <name type="scientific">Chenggangzhangella methanolivorans</name>
    <dbReference type="NCBI Taxonomy" id="1437009"/>
    <lineage>
        <taxon>Bacteria</taxon>
        <taxon>Pseudomonadati</taxon>
        <taxon>Pseudomonadota</taxon>
        <taxon>Alphaproteobacteria</taxon>
        <taxon>Hyphomicrobiales</taxon>
        <taxon>Methylopilaceae</taxon>
        <taxon>Chenggangzhangella</taxon>
    </lineage>
</organism>
<accession>A0A9E6RB00</accession>